<dbReference type="EC" id="4.2.1.17" evidence="2"/>
<proteinExistence type="inferred from homology"/>
<organism evidence="8 9">
    <name type="scientific">Smittium megazygosporum</name>
    <dbReference type="NCBI Taxonomy" id="133381"/>
    <lineage>
        <taxon>Eukaryota</taxon>
        <taxon>Fungi</taxon>
        <taxon>Fungi incertae sedis</taxon>
        <taxon>Zoopagomycota</taxon>
        <taxon>Kickxellomycotina</taxon>
        <taxon>Harpellomycetes</taxon>
        <taxon>Harpellales</taxon>
        <taxon>Legeriomycetaceae</taxon>
        <taxon>Smittium</taxon>
    </lineage>
</organism>
<evidence type="ECO:0000256" key="6">
    <source>
        <dbReference type="ARBA" id="ARBA00073937"/>
    </source>
</evidence>
<dbReference type="InterPro" id="IPR018376">
    <property type="entry name" value="Enoyl-CoA_hyd/isom_CS"/>
</dbReference>
<evidence type="ECO:0000313" key="9">
    <source>
        <dbReference type="Proteomes" id="UP000245609"/>
    </source>
</evidence>
<dbReference type="PANTHER" id="PTHR11941">
    <property type="entry name" value="ENOYL-COA HYDRATASE-RELATED"/>
    <property type="match status" value="1"/>
</dbReference>
<dbReference type="InterPro" id="IPR029045">
    <property type="entry name" value="ClpP/crotonase-like_dom_sf"/>
</dbReference>
<dbReference type="STRING" id="133381.A0A2T9Z6W0"/>
<name>A0A2T9Z6W0_9FUNG</name>
<evidence type="ECO:0000256" key="2">
    <source>
        <dbReference type="ARBA" id="ARBA00012076"/>
    </source>
</evidence>
<dbReference type="Proteomes" id="UP000245609">
    <property type="component" value="Unassembled WGS sequence"/>
</dbReference>
<comment type="caution">
    <text evidence="8">The sequence shown here is derived from an EMBL/GenBank/DDBJ whole genome shotgun (WGS) entry which is preliminary data.</text>
</comment>
<dbReference type="InterPro" id="IPR014748">
    <property type="entry name" value="Enoyl-CoA_hydra_C"/>
</dbReference>
<keyword evidence="5" id="KW-0456">Lyase</keyword>
<dbReference type="FunFam" id="1.10.12.10:FF:000001">
    <property type="entry name" value="Probable enoyl-CoA hydratase, mitochondrial"/>
    <property type="match status" value="1"/>
</dbReference>
<evidence type="ECO:0000256" key="3">
    <source>
        <dbReference type="ARBA" id="ARBA00022832"/>
    </source>
</evidence>
<dbReference type="AlphaFoldDB" id="A0A2T9Z6W0"/>
<evidence type="ECO:0000256" key="4">
    <source>
        <dbReference type="ARBA" id="ARBA00023098"/>
    </source>
</evidence>
<dbReference type="Gene3D" id="1.10.12.10">
    <property type="entry name" value="Lyase 2-enoyl-coa Hydratase, Chain A, domain 2"/>
    <property type="match status" value="1"/>
</dbReference>
<keyword evidence="4" id="KW-0443">Lipid metabolism</keyword>
<evidence type="ECO:0000256" key="7">
    <source>
        <dbReference type="RuleBase" id="RU003707"/>
    </source>
</evidence>
<evidence type="ECO:0000256" key="1">
    <source>
        <dbReference type="ARBA" id="ARBA00005254"/>
    </source>
</evidence>
<accession>A0A2T9Z6W0</accession>
<dbReference type="PANTHER" id="PTHR11941:SF54">
    <property type="entry name" value="ENOYL-COA HYDRATASE, MITOCHONDRIAL"/>
    <property type="match status" value="1"/>
</dbReference>
<dbReference type="Gene3D" id="3.90.226.10">
    <property type="entry name" value="2-enoyl-CoA Hydratase, Chain A, domain 1"/>
    <property type="match status" value="1"/>
</dbReference>
<dbReference type="SUPFAM" id="SSF52096">
    <property type="entry name" value="ClpP/crotonase"/>
    <property type="match status" value="1"/>
</dbReference>
<dbReference type="GO" id="GO:0005739">
    <property type="term" value="C:mitochondrion"/>
    <property type="evidence" value="ECO:0007669"/>
    <property type="project" value="TreeGrafter"/>
</dbReference>
<comment type="similarity">
    <text evidence="1 7">Belongs to the enoyl-CoA hydratase/isomerase family.</text>
</comment>
<dbReference type="InterPro" id="IPR001753">
    <property type="entry name" value="Enoyl-CoA_hydra/iso"/>
</dbReference>
<dbReference type="CDD" id="cd06558">
    <property type="entry name" value="crotonase-like"/>
    <property type="match status" value="1"/>
</dbReference>
<keyword evidence="9" id="KW-1185">Reference proteome</keyword>
<evidence type="ECO:0000256" key="5">
    <source>
        <dbReference type="ARBA" id="ARBA00023239"/>
    </source>
</evidence>
<protein>
    <recommendedName>
        <fullName evidence="6">Probable enoyl-CoA hydratase, mitochondrial</fullName>
        <ecNumber evidence="2">4.2.1.17</ecNumber>
    </recommendedName>
</protein>
<evidence type="ECO:0000313" key="8">
    <source>
        <dbReference type="EMBL" id="PVV00333.1"/>
    </source>
</evidence>
<keyword evidence="3" id="KW-0276">Fatty acid metabolism</keyword>
<dbReference type="OrthoDB" id="2018133at2759"/>
<dbReference type="GO" id="GO:0006635">
    <property type="term" value="P:fatty acid beta-oxidation"/>
    <property type="evidence" value="ECO:0007669"/>
    <property type="project" value="TreeGrafter"/>
</dbReference>
<dbReference type="Pfam" id="PF00378">
    <property type="entry name" value="ECH_1"/>
    <property type="match status" value="1"/>
</dbReference>
<gene>
    <name evidence="8" type="ORF">BB560_005292</name>
</gene>
<dbReference type="EMBL" id="MBFS01002080">
    <property type="protein sequence ID" value="PVV00333.1"/>
    <property type="molecule type" value="Genomic_DNA"/>
</dbReference>
<dbReference type="PROSITE" id="PS00166">
    <property type="entry name" value="ENOYL_COA_HYDRATASE"/>
    <property type="match status" value="1"/>
</dbReference>
<dbReference type="FunFam" id="3.90.226.10:FF:000019">
    <property type="entry name" value="Enoyl-CoA hydratase, mitochondrial"/>
    <property type="match status" value="1"/>
</dbReference>
<dbReference type="GO" id="GO:0004300">
    <property type="term" value="F:enoyl-CoA hydratase activity"/>
    <property type="evidence" value="ECO:0007669"/>
    <property type="project" value="UniProtKB-EC"/>
</dbReference>
<sequence length="290" mass="31475">MIFNPRPLQSAIRIAKSSGLQRASQFRFSHSGSYNHILTETIGKVALITLNRPKALNALCSDLFHELNASLKEFDADPKIAAIVLTGSERAFAAGADIKEMKDKSLVESYTKELLGHWTEQINKTKKPIIAAVNGYALGGGCELAMMCDIIYAGEKAVFGQPEINIGTIPGAGGTQRLVRAVGKSKAMEMVLTGSVNLNAQEAYAAGLVSGVYPADKVVEKAIETATTIGKRSSPMVQLAKEAINMSFEVPLQSGLQFERRLFQVTFATKDQKEGMSAFVEKRKPNYQDE</sequence>
<reference evidence="8 9" key="1">
    <citation type="journal article" date="2018" name="MBio">
        <title>Comparative Genomics Reveals the Core Gene Toolbox for the Fungus-Insect Symbiosis.</title>
        <authorList>
            <person name="Wang Y."/>
            <person name="Stata M."/>
            <person name="Wang W."/>
            <person name="Stajich J.E."/>
            <person name="White M.M."/>
            <person name="Moncalvo J.M."/>
        </authorList>
    </citation>
    <scope>NUCLEOTIDE SEQUENCE [LARGE SCALE GENOMIC DNA]</scope>
    <source>
        <strain evidence="8 9">SC-DP-2</strain>
    </source>
</reference>